<evidence type="ECO:0008006" key="4">
    <source>
        <dbReference type="Google" id="ProtNLM"/>
    </source>
</evidence>
<sequence length="178" mass="18999">MKKLSLALSILLLAGCMGTELSTKDKTYNASTDARIRIFGQNGRPSTLTIEHNGNKEKITIGGGVGQAFSSLVGAKGNESIGMPESVYSKDPSQFSNIGSTPFFKEFIIPANAKVNVKNEIMSAPHIFKDVTTGKTTTTYYKCSGGKEISFVAEAGKNYEVIPSSSTNECGVTLNELN</sequence>
<dbReference type="RefSeq" id="WP_011201047.1">
    <property type="nucleotide sequence ID" value="NZ_CP015031.1"/>
</dbReference>
<protein>
    <recommendedName>
        <fullName evidence="4">Lipoprotein</fullName>
    </recommendedName>
</protein>
<dbReference type="Proteomes" id="UP000199588">
    <property type="component" value="Unassembled WGS sequence"/>
</dbReference>
<comment type="caution">
    <text evidence="2">The sequence shown here is derived from an EMBL/GenBank/DDBJ whole genome shotgun (WGS) entry which is preliminary data.</text>
</comment>
<keyword evidence="1" id="KW-0732">Signal</keyword>
<organism evidence="2 3">
    <name type="scientific">Basfia succiniciproducens</name>
    <dbReference type="NCBI Taxonomy" id="653940"/>
    <lineage>
        <taxon>Bacteria</taxon>
        <taxon>Pseudomonadati</taxon>
        <taxon>Pseudomonadota</taxon>
        <taxon>Gammaproteobacteria</taxon>
        <taxon>Pasteurellales</taxon>
        <taxon>Pasteurellaceae</taxon>
        <taxon>Basfia</taxon>
    </lineage>
</organism>
<name>A0A1G5DRW2_9PAST</name>
<evidence type="ECO:0000313" key="3">
    <source>
        <dbReference type="Proteomes" id="UP000199588"/>
    </source>
</evidence>
<dbReference type="PROSITE" id="PS51257">
    <property type="entry name" value="PROKAR_LIPOPROTEIN"/>
    <property type="match status" value="1"/>
</dbReference>
<reference evidence="2 3" key="1">
    <citation type="submission" date="2016-10" db="EMBL/GenBank/DDBJ databases">
        <authorList>
            <person name="Varghese N."/>
            <person name="Submissions S."/>
        </authorList>
    </citation>
    <scope>NUCLEOTIDE SEQUENCE [LARGE SCALE GENOMIC DNA]</scope>
    <source>
        <strain evidence="2 3">DSM 22022</strain>
    </source>
</reference>
<accession>A0A1G5DRW2</accession>
<dbReference type="EMBL" id="FMUQ01000014">
    <property type="protein sequence ID" value="SCY17435.1"/>
    <property type="molecule type" value="Genomic_DNA"/>
</dbReference>
<feature type="signal peptide" evidence="1">
    <location>
        <begin position="1"/>
        <end position="18"/>
    </location>
</feature>
<keyword evidence="3" id="KW-1185">Reference proteome</keyword>
<proteinExistence type="predicted"/>
<evidence type="ECO:0000313" key="2">
    <source>
        <dbReference type="EMBL" id="SCY17435.1"/>
    </source>
</evidence>
<evidence type="ECO:0000256" key="1">
    <source>
        <dbReference type="SAM" id="SignalP"/>
    </source>
</evidence>
<feature type="chain" id="PRO_5045824200" description="Lipoprotein" evidence="1">
    <location>
        <begin position="19"/>
        <end position="178"/>
    </location>
</feature>
<gene>
    <name evidence="2" type="ORF">SAMN02910354_01721</name>
</gene>